<dbReference type="InterPro" id="IPR001789">
    <property type="entry name" value="Sig_transdc_resp-reg_receiver"/>
</dbReference>
<dbReference type="PANTHER" id="PTHR43047:SF64">
    <property type="entry name" value="HISTIDINE KINASE CONTAINING CHEY-HOMOLOGOUS RECEIVER DOMAIN AND PAS DOMAIN-RELATED"/>
    <property type="match status" value="1"/>
</dbReference>
<dbReference type="SUPFAM" id="SSF55874">
    <property type="entry name" value="ATPase domain of HSP90 chaperone/DNA topoisomerase II/histidine kinase"/>
    <property type="match status" value="1"/>
</dbReference>
<evidence type="ECO:0000313" key="12">
    <source>
        <dbReference type="Proteomes" id="UP000609064"/>
    </source>
</evidence>
<evidence type="ECO:0000259" key="8">
    <source>
        <dbReference type="PROSITE" id="PS50110"/>
    </source>
</evidence>
<dbReference type="EC" id="2.7.13.3" evidence="2"/>
<dbReference type="Gene3D" id="3.40.50.2300">
    <property type="match status" value="1"/>
</dbReference>
<evidence type="ECO:0000256" key="2">
    <source>
        <dbReference type="ARBA" id="ARBA00012438"/>
    </source>
</evidence>
<evidence type="ECO:0000256" key="5">
    <source>
        <dbReference type="ARBA" id="ARBA00022777"/>
    </source>
</evidence>
<protein>
    <recommendedName>
        <fullName evidence="2">histidine kinase</fullName>
        <ecNumber evidence="2">2.7.13.3</ecNumber>
    </recommendedName>
</protein>
<dbReference type="NCBIfam" id="TIGR00229">
    <property type="entry name" value="sensory_box"/>
    <property type="match status" value="1"/>
</dbReference>
<name>A0A917DL58_9BACT</name>
<dbReference type="RefSeq" id="WP_188764923.1">
    <property type="nucleotide sequence ID" value="NZ_BMKK01000002.1"/>
</dbReference>
<evidence type="ECO:0000259" key="9">
    <source>
        <dbReference type="PROSITE" id="PS50112"/>
    </source>
</evidence>
<dbReference type="PROSITE" id="PS50112">
    <property type="entry name" value="PAS"/>
    <property type="match status" value="1"/>
</dbReference>
<feature type="domain" description="Histidine kinase" evidence="7">
    <location>
        <begin position="428"/>
        <end position="649"/>
    </location>
</feature>
<dbReference type="PROSITE" id="PS50110">
    <property type="entry name" value="RESPONSE_REGULATORY"/>
    <property type="match status" value="1"/>
</dbReference>
<dbReference type="PRINTS" id="PR00344">
    <property type="entry name" value="BCTRLSENSOR"/>
</dbReference>
<keyword evidence="12" id="KW-1185">Reference proteome</keyword>
<dbReference type="SMART" id="SM00091">
    <property type="entry name" value="PAS"/>
    <property type="match status" value="3"/>
</dbReference>
<evidence type="ECO:0000256" key="6">
    <source>
        <dbReference type="PROSITE-ProRule" id="PRU00169"/>
    </source>
</evidence>
<evidence type="ECO:0000256" key="3">
    <source>
        <dbReference type="ARBA" id="ARBA00022553"/>
    </source>
</evidence>
<dbReference type="SUPFAM" id="SSF47226">
    <property type="entry name" value="Histidine-containing phosphotransfer domain, HPT domain"/>
    <property type="match status" value="1"/>
</dbReference>
<reference evidence="11" key="2">
    <citation type="submission" date="2020-09" db="EMBL/GenBank/DDBJ databases">
        <authorList>
            <person name="Sun Q."/>
            <person name="Zhou Y."/>
        </authorList>
    </citation>
    <scope>NUCLEOTIDE SEQUENCE</scope>
    <source>
        <strain evidence="11">CGMCC 1.15958</strain>
    </source>
</reference>
<dbReference type="SUPFAM" id="SSF47384">
    <property type="entry name" value="Homodimeric domain of signal transducing histidine kinase"/>
    <property type="match status" value="1"/>
</dbReference>
<dbReference type="SMART" id="SM00086">
    <property type="entry name" value="PAC"/>
    <property type="match status" value="2"/>
</dbReference>
<dbReference type="InterPro" id="IPR003661">
    <property type="entry name" value="HisK_dim/P_dom"/>
</dbReference>
<evidence type="ECO:0000256" key="1">
    <source>
        <dbReference type="ARBA" id="ARBA00000085"/>
    </source>
</evidence>
<dbReference type="InterPro" id="IPR036641">
    <property type="entry name" value="HPT_dom_sf"/>
</dbReference>
<evidence type="ECO:0000256" key="4">
    <source>
        <dbReference type="ARBA" id="ARBA00022679"/>
    </source>
</evidence>
<feature type="modified residue" description="4-aspartylphosphate" evidence="6">
    <location>
        <position position="724"/>
    </location>
</feature>
<dbReference type="PROSITE" id="PS50109">
    <property type="entry name" value="HIS_KIN"/>
    <property type="match status" value="1"/>
</dbReference>
<evidence type="ECO:0000259" key="7">
    <source>
        <dbReference type="PROSITE" id="PS50109"/>
    </source>
</evidence>
<dbReference type="GO" id="GO:0000155">
    <property type="term" value="F:phosphorelay sensor kinase activity"/>
    <property type="evidence" value="ECO:0007669"/>
    <property type="project" value="InterPro"/>
</dbReference>
<feature type="domain" description="Response regulatory" evidence="8">
    <location>
        <begin position="675"/>
        <end position="791"/>
    </location>
</feature>
<dbReference type="CDD" id="cd00130">
    <property type="entry name" value="PAS"/>
    <property type="match status" value="2"/>
</dbReference>
<dbReference type="CDD" id="cd17546">
    <property type="entry name" value="REC_hyHK_CKI1_RcsC-like"/>
    <property type="match status" value="1"/>
</dbReference>
<dbReference type="InterPro" id="IPR035965">
    <property type="entry name" value="PAS-like_dom_sf"/>
</dbReference>
<evidence type="ECO:0000313" key="11">
    <source>
        <dbReference type="EMBL" id="GGD47847.1"/>
    </source>
</evidence>
<dbReference type="InterPro" id="IPR000014">
    <property type="entry name" value="PAS"/>
</dbReference>
<dbReference type="SUPFAM" id="SSF55785">
    <property type="entry name" value="PYP-like sensor domain (PAS domain)"/>
    <property type="match status" value="3"/>
</dbReference>
<organism evidence="11 12">
    <name type="scientific">Emticicia aquatilis</name>
    <dbReference type="NCBI Taxonomy" id="1537369"/>
    <lineage>
        <taxon>Bacteria</taxon>
        <taxon>Pseudomonadati</taxon>
        <taxon>Bacteroidota</taxon>
        <taxon>Cytophagia</taxon>
        <taxon>Cytophagales</taxon>
        <taxon>Leadbetterellaceae</taxon>
        <taxon>Emticicia</taxon>
    </lineage>
</organism>
<dbReference type="InterPro" id="IPR005467">
    <property type="entry name" value="His_kinase_dom"/>
</dbReference>
<feature type="domain" description="PAS" evidence="9">
    <location>
        <begin position="285"/>
        <end position="343"/>
    </location>
</feature>
<evidence type="ECO:0000259" key="10">
    <source>
        <dbReference type="PROSITE" id="PS50113"/>
    </source>
</evidence>
<keyword evidence="3 6" id="KW-0597">Phosphoprotein</keyword>
<dbReference type="Pfam" id="PF00512">
    <property type="entry name" value="HisKA"/>
    <property type="match status" value="1"/>
</dbReference>
<dbReference type="Pfam" id="PF00072">
    <property type="entry name" value="Response_reg"/>
    <property type="match status" value="1"/>
</dbReference>
<dbReference type="InterPro" id="IPR036890">
    <property type="entry name" value="HATPase_C_sf"/>
</dbReference>
<reference evidence="11" key="1">
    <citation type="journal article" date="2014" name="Int. J. Syst. Evol. Microbiol.">
        <title>Complete genome sequence of Corynebacterium casei LMG S-19264T (=DSM 44701T), isolated from a smear-ripened cheese.</title>
        <authorList>
            <consortium name="US DOE Joint Genome Institute (JGI-PGF)"/>
            <person name="Walter F."/>
            <person name="Albersmeier A."/>
            <person name="Kalinowski J."/>
            <person name="Ruckert C."/>
        </authorList>
    </citation>
    <scope>NUCLEOTIDE SEQUENCE</scope>
    <source>
        <strain evidence="11">CGMCC 1.15958</strain>
    </source>
</reference>
<keyword evidence="5" id="KW-0418">Kinase</keyword>
<dbReference type="InterPro" id="IPR001610">
    <property type="entry name" value="PAC"/>
</dbReference>
<dbReference type="InterPro" id="IPR011006">
    <property type="entry name" value="CheY-like_superfamily"/>
</dbReference>
<gene>
    <name evidence="11" type="ORF">GCM10011514_09780</name>
</gene>
<proteinExistence type="predicted"/>
<keyword evidence="4" id="KW-0808">Transferase</keyword>
<dbReference type="Gene3D" id="3.30.565.10">
    <property type="entry name" value="Histidine kinase-like ATPase, C-terminal domain"/>
    <property type="match status" value="1"/>
</dbReference>
<dbReference type="InterPro" id="IPR000700">
    <property type="entry name" value="PAS-assoc_C"/>
</dbReference>
<dbReference type="CDD" id="cd00082">
    <property type="entry name" value="HisKA"/>
    <property type="match status" value="1"/>
</dbReference>
<sequence>MKSLSIHKIFTYNIINKIIGIKNFVYTNSKKSFFLQKCETLEANIDDLILVTDTNNNIKFIKKTCQVFFNSTELNYFKIFIKRNYTDYFKQIFDDAINKNNWTYPYVEFPIKGKNGRYIWIRLNITITKIHDDLLIIGTMKDINIQSNHFYHTNQSNIWFNIFKNSSNGILVEDSNRRILFLNDGLLSFFDMNDETPSTFIGEDCNVFIDRLKDSFIYPNLFSEGIEQNILQRKNIKCEVLKTKNGKTFERDFTMILNPNGEYSYFWYYRDVTQNYNLNEKVKESEEKYTKIIENMQLGILEVDNNDTITNVYNHFCQITGYTKEELLGKKANELFLKPENKQIFTINQSKREQGISSTYEVPLVKKDGTSAWLLVSGTPIFNHNHEVIGSIGIHYDITERKQLEQDLKHANDIANRATEREKMFLASMTHELKTPINAILGMGDLLKLTQLNIEQKDYLDVMETSTMFLQKLISDILDISKIETGNLVVNNQSFDLKKMLSEITRSFEYSLSKKNITFKFEWKFKLDTYVIGDPLLLQQIIINLLSNAEKFTEVGTVKLVVERIHQTNQHIKLRFTVEDTGIGLSKENEDNIFEKFVQLPATKQHKSQGTGLGLSIVKSLVEIQNSSINVSSSVGKGSIFSFDLVYEKGLEIPEILKKIEKPNQFLNAPLDELRVLIVEDNILNQEYLKRLFCKWSIYYEIAGSGEEAIRKFSNTHFDCVMVDIQLPGINGFELSIKLRTTFQNRVFFIIAMTAVVFPKIEVEILKYGMDDIIKKPFTTDELYDKISICFDTVRQNKIPEPLIHFHNELDTDFLTQFYKDDIDYAIEVFVQFHTVYLKEFESLIQNSNNISIEDIKKRLHTIKPSFKMVGLTKVELMIEEVIKNNEIESNALSDIFLKKDIKTISSLIENQIEDLKRTKQLKNQPI</sequence>
<dbReference type="InterPro" id="IPR036097">
    <property type="entry name" value="HisK_dim/P_sf"/>
</dbReference>
<dbReference type="SMART" id="SM00448">
    <property type="entry name" value="REC"/>
    <property type="match status" value="1"/>
</dbReference>
<feature type="domain" description="PAC" evidence="10">
    <location>
        <begin position="358"/>
        <end position="410"/>
    </location>
</feature>
<dbReference type="Pfam" id="PF02518">
    <property type="entry name" value="HATPase_c"/>
    <property type="match status" value="1"/>
</dbReference>
<comment type="caution">
    <text evidence="11">The sequence shown here is derived from an EMBL/GenBank/DDBJ whole genome shotgun (WGS) entry which is preliminary data.</text>
</comment>
<dbReference type="Proteomes" id="UP000609064">
    <property type="component" value="Unassembled WGS sequence"/>
</dbReference>
<dbReference type="Gene3D" id="3.30.450.20">
    <property type="entry name" value="PAS domain"/>
    <property type="match status" value="3"/>
</dbReference>
<dbReference type="SMART" id="SM00388">
    <property type="entry name" value="HisKA"/>
    <property type="match status" value="1"/>
</dbReference>
<dbReference type="Gene3D" id="1.10.287.130">
    <property type="match status" value="1"/>
</dbReference>
<dbReference type="Pfam" id="PF13426">
    <property type="entry name" value="PAS_9"/>
    <property type="match status" value="2"/>
</dbReference>
<dbReference type="InterPro" id="IPR003594">
    <property type="entry name" value="HATPase_dom"/>
</dbReference>
<dbReference type="EMBL" id="BMKK01000002">
    <property type="protein sequence ID" value="GGD47847.1"/>
    <property type="molecule type" value="Genomic_DNA"/>
</dbReference>
<dbReference type="FunFam" id="3.30.565.10:FF:000010">
    <property type="entry name" value="Sensor histidine kinase RcsC"/>
    <property type="match status" value="1"/>
</dbReference>
<dbReference type="AlphaFoldDB" id="A0A917DL58"/>
<dbReference type="SMART" id="SM00387">
    <property type="entry name" value="HATPase_c"/>
    <property type="match status" value="1"/>
</dbReference>
<dbReference type="SUPFAM" id="SSF52172">
    <property type="entry name" value="CheY-like"/>
    <property type="match status" value="1"/>
</dbReference>
<dbReference type="PANTHER" id="PTHR43047">
    <property type="entry name" value="TWO-COMPONENT HISTIDINE PROTEIN KINASE"/>
    <property type="match status" value="1"/>
</dbReference>
<dbReference type="PROSITE" id="PS50113">
    <property type="entry name" value="PAC"/>
    <property type="match status" value="1"/>
</dbReference>
<dbReference type="InterPro" id="IPR004358">
    <property type="entry name" value="Sig_transdc_His_kin-like_C"/>
</dbReference>
<accession>A0A917DL58</accession>
<comment type="catalytic activity">
    <reaction evidence="1">
        <text>ATP + protein L-histidine = ADP + protein N-phospho-L-histidine.</text>
        <dbReference type="EC" id="2.7.13.3"/>
    </reaction>
</comment>